<dbReference type="GO" id="GO:0051539">
    <property type="term" value="F:4 iron, 4 sulfur cluster binding"/>
    <property type="evidence" value="ECO:0007669"/>
    <property type="project" value="UniProtKB-KW"/>
</dbReference>
<sequence>MGPPPPSRILVEAESFTHFGGWVLDSQFDLEMGSPYLMAPGQGRPVEDATTEIHIATAGDYKVWVRAKDWVPKHHPGRFTIKMNDMALDTEFVVGGGVTGIAAALTAARLGERVALIQDRPFLGGNASTEIGLRPRGITGPLINEIYQREASGDLYAKQLLDNEPNAIVFVEHTIFAANTKDFNIISVDARDARSGREVRLTAPIFINCSGRALFGQYSGAETQFGQESRAEYGEGLAPAENSQIHHGNIVFFRTRMEDSPVPCPPSPWATEVAKDFANLGGQLVKPGIENGEGPSVSTS</sequence>
<protein>
    <submittedName>
        <fullName evidence="6">Uncharacterized protein</fullName>
    </submittedName>
</protein>
<dbReference type="AlphaFoldDB" id="A0A428Q280"/>
<dbReference type="EMBL" id="NKCI01000066">
    <property type="protein sequence ID" value="RSL59391.1"/>
    <property type="molecule type" value="Genomic_DNA"/>
</dbReference>
<reference evidence="6 7" key="1">
    <citation type="submission" date="2017-06" db="EMBL/GenBank/DDBJ databases">
        <title>Comparative genomic analysis of Ambrosia Fusariam Clade fungi.</title>
        <authorList>
            <person name="Stajich J.E."/>
            <person name="Carrillo J."/>
            <person name="Kijimoto T."/>
            <person name="Eskalen A."/>
            <person name="O'Donnell K."/>
            <person name="Kasson M."/>
        </authorList>
    </citation>
    <scope>NUCLEOTIDE SEQUENCE [LARGE SCALE GENOMIC DNA]</scope>
    <source>
        <strain evidence="6 7">NRRL62584</strain>
    </source>
</reference>
<name>A0A428Q280_9HYPO</name>
<gene>
    <name evidence="6" type="ORF">CEP54_007287</name>
</gene>
<proteinExistence type="predicted"/>
<dbReference type="OrthoDB" id="6612291at2759"/>
<evidence type="ECO:0000256" key="1">
    <source>
        <dbReference type="ARBA" id="ARBA00022485"/>
    </source>
</evidence>
<keyword evidence="4" id="KW-0408">Iron</keyword>
<keyword evidence="5" id="KW-0411">Iron-sulfur</keyword>
<comment type="caution">
    <text evidence="6">The sequence shown here is derived from an EMBL/GenBank/DDBJ whole genome shotgun (WGS) entry which is preliminary data.</text>
</comment>
<dbReference type="GO" id="GO:0046872">
    <property type="term" value="F:metal ion binding"/>
    <property type="evidence" value="ECO:0007669"/>
    <property type="project" value="UniProtKB-KW"/>
</dbReference>
<evidence type="ECO:0000313" key="7">
    <source>
        <dbReference type="Proteomes" id="UP000288168"/>
    </source>
</evidence>
<dbReference type="PANTHER" id="PTHR43498:SF1">
    <property type="entry name" value="COB--COM HETERODISULFIDE REDUCTASE IRON-SULFUR SUBUNIT A"/>
    <property type="match status" value="1"/>
</dbReference>
<dbReference type="SUPFAM" id="SSF51905">
    <property type="entry name" value="FAD/NAD(P)-binding domain"/>
    <property type="match status" value="1"/>
</dbReference>
<organism evidence="6 7">
    <name type="scientific">Fusarium duplospermum</name>
    <dbReference type="NCBI Taxonomy" id="1325734"/>
    <lineage>
        <taxon>Eukaryota</taxon>
        <taxon>Fungi</taxon>
        <taxon>Dikarya</taxon>
        <taxon>Ascomycota</taxon>
        <taxon>Pezizomycotina</taxon>
        <taxon>Sordariomycetes</taxon>
        <taxon>Hypocreomycetidae</taxon>
        <taxon>Hypocreales</taxon>
        <taxon>Nectriaceae</taxon>
        <taxon>Fusarium</taxon>
        <taxon>Fusarium solani species complex</taxon>
    </lineage>
</organism>
<dbReference type="Proteomes" id="UP000288168">
    <property type="component" value="Unassembled WGS sequence"/>
</dbReference>
<keyword evidence="2" id="KW-0479">Metal-binding</keyword>
<accession>A0A428Q280</accession>
<dbReference type="GO" id="GO:0016491">
    <property type="term" value="F:oxidoreductase activity"/>
    <property type="evidence" value="ECO:0007669"/>
    <property type="project" value="UniProtKB-KW"/>
</dbReference>
<evidence type="ECO:0000256" key="3">
    <source>
        <dbReference type="ARBA" id="ARBA00023002"/>
    </source>
</evidence>
<keyword evidence="1" id="KW-0004">4Fe-4S</keyword>
<dbReference type="Pfam" id="PF12831">
    <property type="entry name" value="FAD_oxidored"/>
    <property type="match status" value="1"/>
</dbReference>
<evidence type="ECO:0000256" key="5">
    <source>
        <dbReference type="ARBA" id="ARBA00023014"/>
    </source>
</evidence>
<keyword evidence="3" id="KW-0560">Oxidoreductase</keyword>
<evidence type="ECO:0000256" key="2">
    <source>
        <dbReference type="ARBA" id="ARBA00022723"/>
    </source>
</evidence>
<dbReference type="PANTHER" id="PTHR43498">
    <property type="entry name" value="FERREDOXIN:COB-COM HETERODISULFIDE REDUCTASE SUBUNIT A"/>
    <property type="match status" value="1"/>
</dbReference>
<evidence type="ECO:0000313" key="6">
    <source>
        <dbReference type="EMBL" id="RSL59391.1"/>
    </source>
</evidence>
<dbReference type="Gene3D" id="3.50.50.60">
    <property type="entry name" value="FAD/NAD(P)-binding domain"/>
    <property type="match status" value="1"/>
</dbReference>
<keyword evidence="7" id="KW-1185">Reference proteome</keyword>
<dbReference type="InterPro" id="IPR036188">
    <property type="entry name" value="FAD/NAD-bd_sf"/>
</dbReference>
<dbReference type="InterPro" id="IPR039650">
    <property type="entry name" value="HdrA-like"/>
</dbReference>
<evidence type="ECO:0000256" key="4">
    <source>
        <dbReference type="ARBA" id="ARBA00023004"/>
    </source>
</evidence>